<evidence type="ECO:0000313" key="2">
    <source>
        <dbReference type="EMBL" id="SVB43980.1"/>
    </source>
</evidence>
<dbReference type="AlphaFoldDB" id="A0A382DZU6"/>
<evidence type="ECO:0000256" key="1">
    <source>
        <dbReference type="ARBA" id="ARBA00023125"/>
    </source>
</evidence>
<dbReference type="GO" id="GO:0000724">
    <property type="term" value="P:double-strand break repair via homologous recombination"/>
    <property type="evidence" value="ECO:0007669"/>
    <property type="project" value="TreeGrafter"/>
</dbReference>
<dbReference type="GO" id="GO:0003677">
    <property type="term" value="F:DNA binding"/>
    <property type="evidence" value="ECO:0007669"/>
    <property type="project" value="UniProtKB-KW"/>
</dbReference>
<name>A0A382DZU6_9ZZZZ</name>
<sequence>MTEDGRYATQVKIVKQECPDADDSEIVEEFRRYEEEFLIPPEDALRSVVRKFQTAAGIELTKIAAPAKVEKKVDRFSELDPEDRNVTIEVAVITYTPRIQMVRGEERQVAFGWIEDNPWEGGDNRERWDFKDWGEQGENLAPGSVVRLEGASVNEWNDKRSLNINRTTRVTVLREGGTPVMQASSEPVEIATASANEGYVNLVARLISAKPDVIVKRDGSGELEVVRGRLGDSSGSIGFLSWVPLEHEPGTLLKIDGASIRKFRETPEVNIGDRTMIEVYHDSAFTSMEDLSKANKVSISDLRNGMRDIEVTVQVESWMQRSFTSEDGTERVVRSGDVIDPTGRCRLTAWCEIDPGAGDFLHLTGARVQFWQGSPDLVIDEAAQVSNLSDAPWESIDPEHHWVDIDLTSMLSGGSRRGIRTS</sequence>
<dbReference type="InterPro" id="IPR051231">
    <property type="entry name" value="SOSS-B"/>
</dbReference>
<accession>A0A382DZU6</accession>
<keyword evidence="1" id="KW-0238">DNA-binding</keyword>
<dbReference type="PANTHER" id="PTHR13356:SF0">
    <property type="entry name" value="SOSS COMPLEX SUBUNIT B HOMOLOG"/>
    <property type="match status" value="1"/>
</dbReference>
<organism evidence="2">
    <name type="scientific">marine metagenome</name>
    <dbReference type="NCBI Taxonomy" id="408172"/>
    <lineage>
        <taxon>unclassified sequences</taxon>
        <taxon>metagenomes</taxon>
        <taxon>ecological metagenomes</taxon>
    </lineage>
</organism>
<reference evidence="2" key="1">
    <citation type="submission" date="2018-05" db="EMBL/GenBank/DDBJ databases">
        <authorList>
            <person name="Lanie J.A."/>
            <person name="Ng W.-L."/>
            <person name="Kazmierczak K.M."/>
            <person name="Andrzejewski T.M."/>
            <person name="Davidsen T.M."/>
            <person name="Wayne K.J."/>
            <person name="Tettelin H."/>
            <person name="Glass J.I."/>
            <person name="Rusch D."/>
            <person name="Podicherti R."/>
            <person name="Tsui H.-C.T."/>
            <person name="Winkler M.E."/>
        </authorList>
    </citation>
    <scope>NUCLEOTIDE SEQUENCE</scope>
</reference>
<dbReference type="EMBL" id="UINC01041976">
    <property type="protein sequence ID" value="SVB43980.1"/>
    <property type="molecule type" value="Genomic_DNA"/>
</dbReference>
<dbReference type="GO" id="GO:0010212">
    <property type="term" value="P:response to ionizing radiation"/>
    <property type="evidence" value="ECO:0007669"/>
    <property type="project" value="TreeGrafter"/>
</dbReference>
<proteinExistence type="predicted"/>
<dbReference type="PANTHER" id="PTHR13356">
    <property type="entry name" value="OB FOLD NUCLEIC ACID BINDING PROTEIN-RELATED"/>
    <property type="match status" value="1"/>
</dbReference>
<dbReference type="InterPro" id="IPR012340">
    <property type="entry name" value="NA-bd_OB-fold"/>
</dbReference>
<dbReference type="Gene3D" id="2.40.50.140">
    <property type="entry name" value="Nucleic acid-binding proteins"/>
    <property type="match status" value="3"/>
</dbReference>
<feature type="non-terminal residue" evidence="2">
    <location>
        <position position="422"/>
    </location>
</feature>
<dbReference type="SUPFAM" id="SSF50249">
    <property type="entry name" value="Nucleic acid-binding proteins"/>
    <property type="match status" value="3"/>
</dbReference>
<gene>
    <name evidence="2" type="ORF">METZ01_LOCUS196834</name>
</gene>
<protein>
    <submittedName>
        <fullName evidence="2">Uncharacterized protein</fullName>
    </submittedName>
</protein>